<dbReference type="InterPro" id="IPR011059">
    <property type="entry name" value="Metal-dep_hydrolase_composite"/>
</dbReference>
<evidence type="ECO:0000259" key="2">
    <source>
        <dbReference type="Pfam" id="PF01979"/>
    </source>
</evidence>
<keyword evidence="1" id="KW-0732">Signal</keyword>
<accession>A0ABY9TIZ7</accession>
<sequence length="425" mass="45570">MKKLIISIIFLQQLILSHAHAAQLKVIKAKSYVDVASGKLISPAVILIEDEIIQAINPKSIPAGAKVIDVGDHVLLPGVMDMHTHLTSDFYTGDHWTTAAVRETTADWALHGVKFGRQMLEAGFTTVRDAGAFPGFPDVALMNAIERGDIIGPRMIPAGHYISITGGHCDVTGFAPGIMELGPKQGVADGKAELLKAIRYQAKHGVKVIKVCATAGVFSKGDSPGAQQYSDEELKIIVDESARHGLKVMAHAHGSEGIMAAVKAGVASIEHGSMLTPEIIDEMKKRGTYYIPTIYINNISLPPETPAWTVKKNEFLKPHIENSFVIAVDKGVNIALGSDAGVMPHNDARLEFFAMVSRGMSESQALQSATINAANLLGVSDRGQLKKGMLADIIAVESNPLENIRVMENVSFVMKGGDVIKSISK</sequence>
<protein>
    <submittedName>
        <fullName evidence="3">Amidohydrolase family protein</fullName>
    </submittedName>
</protein>
<evidence type="ECO:0000313" key="4">
    <source>
        <dbReference type="Proteomes" id="UP001248581"/>
    </source>
</evidence>
<dbReference type="Gene3D" id="2.30.40.10">
    <property type="entry name" value="Urease, subunit C, domain 1"/>
    <property type="match status" value="1"/>
</dbReference>
<dbReference type="RefSeq" id="WP_348387951.1">
    <property type="nucleotide sequence ID" value="NZ_CP134146.1"/>
</dbReference>
<dbReference type="InterPro" id="IPR032466">
    <property type="entry name" value="Metal_Hydrolase"/>
</dbReference>
<reference evidence="4" key="1">
    <citation type="submission" date="2023-09" db="EMBL/GenBank/DDBJ databases">
        <authorList>
            <person name="Li S."/>
            <person name="Li X."/>
            <person name="Zhang C."/>
            <person name="Zhao Z."/>
        </authorList>
    </citation>
    <scope>NUCLEOTIDE SEQUENCE [LARGE SCALE GENOMIC DNA]</scope>
    <source>
        <strain evidence="4">SQ345</strain>
    </source>
</reference>
<dbReference type="Gene3D" id="3.20.20.140">
    <property type="entry name" value="Metal-dependent hydrolases"/>
    <property type="match status" value="1"/>
</dbReference>
<dbReference type="PANTHER" id="PTHR43135:SF3">
    <property type="entry name" value="ALPHA-D-RIBOSE 1-METHYLPHOSPHONATE 5-TRIPHOSPHATE DIPHOSPHATASE"/>
    <property type="match status" value="1"/>
</dbReference>
<dbReference type="SUPFAM" id="SSF51556">
    <property type="entry name" value="Metallo-dependent hydrolases"/>
    <property type="match status" value="1"/>
</dbReference>
<dbReference type="Pfam" id="PF01979">
    <property type="entry name" value="Amidohydro_1"/>
    <property type="match status" value="1"/>
</dbReference>
<feature type="chain" id="PRO_5045190891" evidence="1">
    <location>
        <begin position="22"/>
        <end position="425"/>
    </location>
</feature>
<dbReference type="SUPFAM" id="SSF51338">
    <property type="entry name" value="Composite domain of metallo-dependent hydrolases"/>
    <property type="match status" value="1"/>
</dbReference>
<dbReference type="CDD" id="cd01299">
    <property type="entry name" value="Met_dep_hydrolase_A"/>
    <property type="match status" value="1"/>
</dbReference>
<dbReference type="InterPro" id="IPR006680">
    <property type="entry name" value="Amidohydro-rel"/>
</dbReference>
<feature type="signal peptide" evidence="1">
    <location>
        <begin position="1"/>
        <end position="21"/>
    </location>
</feature>
<name>A0ABY9TIZ7_9GAMM</name>
<evidence type="ECO:0000313" key="3">
    <source>
        <dbReference type="EMBL" id="WNC68797.1"/>
    </source>
</evidence>
<dbReference type="InterPro" id="IPR051781">
    <property type="entry name" value="Metallo-dep_Hydrolase"/>
</dbReference>
<keyword evidence="4" id="KW-1185">Reference proteome</keyword>
<proteinExistence type="predicted"/>
<gene>
    <name evidence="3" type="ORF">RI845_01285</name>
</gene>
<dbReference type="Proteomes" id="UP001248581">
    <property type="component" value="Chromosome"/>
</dbReference>
<organism evidence="3 4">
    <name type="scientific">Thalassotalea nanhaiensis</name>
    <dbReference type="NCBI Taxonomy" id="3065648"/>
    <lineage>
        <taxon>Bacteria</taxon>
        <taxon>Pseudomonadati</taxon>
        <taxon>Pseudomonadota</taxon>
        <taxon>Gammaproteobacteria</taxon>
        <taxon>Alteromonadales</taxon>
        <taxon>Colwelliaceae</taxon>
        <taxon>Thalassotalea</taxon>
    </lineage>
</organism>
<evidence type="ECO:0000256" key="1">
    <source>
        <dbReference type="SAM" id="SignalP"/>
    </source>
</evidence>
<dbReference type="EMBL" id="CP134146">
    <property type="protein sequence ID" value="WNC68797.1"/>
    <property type="molecule type" value="Genomic_DNA"/>
</dbReference>
<dbReference type="InterPro" id="IPR057744">
    <property type="entry name" value="OTAase-like"/>
</dbReference>
<feature type="domain" description="Amidohydrolase-related" evidence="2">
    <location>
        <begin position="74"/>
        <end position="419"/>
    </location>
</feature>
<dbReference type="PANTHER" id="PTHR43135">
    <property type="entry name" value="ALPHA-D-RIBOSE 1-METHYLPHOSPHONATE 5-TRIPHOSPHATE DIPHOSPHATASE"/>
    <property type="match status" value="1"/>
</dbReference>